<comment type="caution">
    <text evidence="2">The sequence shown here is derived from an EMBL/GenBank/DDBJ whole genome shotgun (WGS) entry which is preliminary data.</text>
</comment>
<dbReference type="Proteomes" id="UP001595075">
    <property type="component" value="Unassembled WGS sequence"/>
</dbReference>
<protein>
    <submittedName>
        <fullName evidence="2">Uncharacterized protein</fullName>
    </submittedName>
</protein>
<gene>
    <name evidence="2" type="ORF">VTL71DRAFT_4480</name>
</gene>
<proteinExistence type="predicted"/>
<evidence type="ECO:0000313" key="3">
    <source>
        <dbReference type="Proteomes" id="UP001595075"/>
    </source>
</evidence>
<reference evidence="2 3" key="1">
    <citation type="journal article" date="2024" name="Commun. Biol.">
        <title>Comparative genomic analysis of thermophilic fungi reveals convergent evolutionary adaptations and gene losses.</title>
        <authorList>
            <person name="Steindorff A.S."/>
            <person name="Aguilar-Pontes M.V."/>
            <person name="Robinson A.J."/>
            <person name="Andreopoulos B."/>
            <person name="LaButti K."/>
            <person name="Kuo A."/>
            <person name="Mondo S."/>
            <person name="Riley R."/>
            <person name="Otillar R."/>
            <person name="Haridas S."/>
            <person name="Lipzen A."/>
            <person name="Grimwood J."/>
            <person name="Schmutz J."/>
            <person name="Clum A."/>
            <person name="Reid I.D."/>
            <person name="Moisan M.C."/>
            <person name="Butler G."/>
            <person name="Nguyen T.T.M."/>
            <person name="Dewar K."/>
            <person name="Conant G."/>
            <person name="Drula E."/>
            <person name="Henrissat B."/>
            <person name="Hansel C."/>
            <person name="Singer S."/>
            <person name="Hutchinson M.I."/>
            <person name="de Vries R.P."/>
            <person name="Natvig D.O."/>
            <person name="Powell A.J."/>
            <person name="Tsang A."/>
            <person name="Grigoriev I.V."/>
        </authorList>
    </citation>
    <scope>NUCLEOTIDE SEQUENCE [LARGE SCALE GENOMIC DNA]</scope>
    <source>
        <strain evidence="2 3">CBS 494.80</strain>
    </source>
</reference>
<evidence type="ECO:0000313" key="2">
    <source>
        <dbReference type="EMBL" id="KAL2063986.1"/>
    </source>
</evidence>
<keyword evidence="1" id="KW-0732">Signal</keyword>
<name>A0ABR4C229_9HELO</name>
<evidence type="ECO:0000256" key="1">
    <source>
        <dbReference type="SAM" id="SignalP"/>
    </source>
</evidence>
<accession>A0ABR4C229</accession>
<organism evidence="2 3">
    <name type="scientific">Oculimacula yallundae</name>
    <dbReference type="NCBI Taxonomy" id="86028"/>
    <lineage>
        <taxon>Eukaryota</taxon>
        <taxon>Fungi</taxon>
        <taxon>Dikarya</taxon>
        <taxon>Ascomycota</taxon>
        <taxon>Pezizomycotina</taxon>
        <taxon>Leotiomycetes</taxon>
        <taxon>Helotiales</taxon>
        <taxon>Ploettnerulaceae</taxon>
        <taxon>Oculimacula</taxon>
    </lineage>
</organism>
<sequence length="86" mass="9086">MVRLLTLITVLFASASSVAASYCQCLYSDGSHCCVIDNIIGDCTRMCLQASPDSTTAGACNAGGKWSKVSSWNANGRAQCPPPYIY</sequence>
<feature type="chain" id="PRO_5046421325" evidence="1">
    <location>
        <begin position="21"/>
        <end position="86"/>
    </location>
</feature>
<dbReference type="EMBL" id="JAZHXI010000014">
    <property type="protein sequence ID" value="KAL2063986.1"/>
    <property type="molecule type" value="Genomic_DNA"/>
</dbReference>
<feature type="signal peptide" evidence="1">
    <location>
        <begin position="1"/>
        <end position="20"/>
    </location>
</feature>
<keyword evidence="3" id="KW-1185">Reference proteome</keyword>